<comment type="caution">
    <text evidence="1">The sequence shown here is derived from an EMBL/GenBank/DDBJ whole genome shotgun (WGS) entry which is preliminary data.</text>
</comment>
<keyword evidence="2" id="KW-1185">Reference proteome</keyword>
<accession>A0ACC4DD95</accession>
<organism evidence="1 2">
    <name type="scientific">Purpureocillium lilacinum</name>
    <name type="common">Paecilomyces lilacinus</name>
    <dbReference type="NCBI Taxonomy" id="33203"/>
    <lineage>
        <taxon>Eukaryota</taxon>
        <taxon>Fungi</taxon>
        <taxon>Dikarya</taxon>
        <taxon>Ascomycota</taxon>
        <taxon>Pezizomycotina</taxon>
        <taxon>Sordariomycetes</taxon>
        <taxon>Hypocreomycetidae</taxon>
        <taxon>Hypocreales</taxon>
        <taxon>Ophiocordycipitaceae</taxon>
        <taxon>Purpureocillium</taxon>
    </lineage>
</organism>
<reference evidence="1" key="1">
    <citation type="submission" date="2024-12" db="EMBL/GenBank/DDBJ databases">
        <title>Comparative genomics and development of molecular markers within Purpureocillium lilacinum and among Purpureocillium species.</title>
        <authorList>
            <person name="Yeh Z.-Y."/>
            <person name="Ni N.-T."/>
            <person name="Lo P.-H."/>
            <person name="Mushyakhwo K."/>
            <person name="Lin C.-F."/>
            <person name="Nai Y.-S."/>
        </authorList>
    </citation>
    <scope>NUCLEOTIDE SEQUENCE</scope>
    <source>
        <strain evidence="1">NCHU-NPUST-175</strain>
    </source>
</reference>
<protein>
    <submittedName>
        <fullName evidence="1">Uncharacterized protein</fullName>
    </submittedName>
</protein>
<gene>
    <name evidence="1" type="ORF">ACCO45_009903</name>
</gene>
<sequence>MHCWSKCLAIRADPYAFGSGTVTNEYGGATTPFMPMNSVRRPRDTGLPSITSKVKQVPSVDSPRSVVATTSGTPSVSAEYPPVATAGAEARFVKRDSRSRSIPSGARHRTHRNAPMSASKRRSSSAIQAQDDVRLAMKRSAAINATCPDPYKFISGTMKEYAGCAVWLCRRPADESKNEVTSRKYIAIQGDEYLEQRYARGWARVKWGSDVRTDWITGTGYARSKDFTGEGLGIDELVEYQ</sequence>
<dbReference type="Proteomes" id="UP001638806">
    <property type="component" value="Unassembled WGS sequence"/>
</dbReference>
<name>A0ACC4DD95_PURLI</name>
<proteinExistence type="predicted"/>
<dbReference type="EMBL" id="JBGNUJ010000010">
    <property type="protein sequence ID" value="KAL3954340.1"/>
    <property type="molecule type" value="Genomic_DNA"/>
</dbReference>
<evidence type="ECO:0000313" key="2">
    <source>
        <dbReference type="Proteomes" id="UP001638806"/>
    </source>
</evidence>
<evidence type="ECO:0000313" key="1">
    <source>
        <dbReference type="EMBL" id="KAL3954340.1"/>
    </source>
</evidence>